<dbReference type="CDD" id="cd14773">
    <property type="entry name" value="TrHb2_PhHbO-like_O"/>
    <property type="match status" value="1"/>
</dbReference>
<dbReference type="InterPro" id="IPR019795">
    <property type="entry name" value="Globin_bac-like_CS"/>
</dbReference>
<dbReference type="OrthoDB" id="9790913at2"/>
<dbReference type="GO" id="GO:0046872">
    <property type="term" value="F:metal ion binding"/>
    <property type="evidence" value="ECO:0007669"/>
    <property type="project" value="UniProtKB-KW"/>
</dbReference>
<protein>
    <submittedName>
        <fullName evidence="7">Globin</fullName>
    </submittedName>
</protein>
<evidence type="ECO:0000256" key="2">
    <source>
        <dbReference type="ARBA" id="ARBA00022448"/>
    </source>
</evidence>
<keyword evidence="2" id="KW-0813">Transport</keyword>
<evidence type="ECO:0000256" key="3">
    <source>
        <dbReference type="ARBA" id="ARBA00022617"/>
    </source>
</evidence>
<dbReference type="GO" id="GO:0005344">
    <property type="term" value="F:oxygen carrier activity"/>
    <property type="evidence" value="ECO:0007669"/>
    <property type="project" value="InterPro"/>
</dbReference>
<dbReference type="AlphaFoldDB" id="A0A0B7IZ46"/>
<proteinExistence type="inferred from homology"/>
<evidence type="ECO:0000256" key="4">
    <source>
        <dbReference type="ARBA" id="ARBA00022723"/>
    </source>
</evidence>
<dbReference type="InterPro" id="IPR009050">
    <property type="entry name" value="Globin-like_sf"/>
</dbReference>
<dbReference type="PANTHER" id="PTHR47366:SF1">
    <property type="entry name" value="TWO-ON-TWO HEMOGLOBIN-3"/>
    <property type="match status" value="1"/>
</dbReference>
<dbReference type="InterPro" id="IPR044203">
    <property type="entry name" value="GlbO/GLB3-like"/>
</dbReference>
<dbReference type="EMBL" id="LN794158">
    <property type="protein sequence ID" value="CEN55776.1"/>
    <property type="molecule type" value="Genomic_DNA"/>
</dbReference>
<dbReference type="InterPro" id="IPR012292">
    <property type="entry name" value="Globin/Proto"/>
</dbReference>
<dbReference type="PROSITE" id="PS01213">
    <property type="entry name" value="GLOBIN_FAM_2"/>
    <property type="match status" value="1"/>
</dbReference>
<dbReference type="Proteomes" id="UP000056322">
    <property type="component" value="Chromosome 1"/>
</dbReference>
<evidence type="ECO:0000256" key="5">
    <source>
        <dbReference type="ARBA" id="ARBA00023004"/>
    </source>
</evidence>
<dbReference type="SUPFAM" id="SSF46458">
    <property type="entry name" value="Globin-like"/>
    <property type="match status" value="1"/>
</dbReference>
<dbReference type="Gene3D" id="1.10.490.10">
    <property type="entry name" value="Globins"/>
    <property type="match status" value="1"/>
</dbReference>
<name>A0A0B7IZ46_9PROT</name>
<dbReference type="RefSeq" id="WP_045750999.1">
    <property type="nucleotide sequence ID" value="NZ_LN794158.1"/>
</dbReference>
<dbReference type="HOGENOM" id="CLU_103526_3_0_4"/>
<organism evidence="7 8">
    <name type="scientific">Candidatus Methylopumilus turicensis</name>
    <dbReference type="NCBI Taxonomy" id="1581680"/>
    <lineage>
        <taxon>Bacteria</taxon>
        <taxon>Pseudomonadati</taxon>
        <taxon>Pseudomonadota</taxon>
        <taxon>Betaproteobacteria</taxon>
        <taxon>Nitrosomonadales</taxon>
        <taxon>Methylophilaceae</taxon>
        <taxon>Candidatus Methylopumilus</taxon>
    </lineage>
</organism>
<dbReference type="STRING" id="1581680.BN1209_0733"/>
<comment type="similarity">
    <text evidence="6">Belongs to the truncated hemoglobin family. Group II subfamily.</text>
</comment>
<dbReference type="InterPro" id="IPR001486">
    <property type="entry name" value="Hemoglobin_trunc"/>
</dbReference>
<gene>
    <name evidence="7" type="ORF">BN1209_0733</name>
</gene>
<reference evidence="8" key="1">
    <citation type="submission" date="2014-12" db="EMBL/GenBank/DDBJ databases">
        <authorList>
            <person name="Salcher M.M."/>
        </authorList>
    </citation>
    <scope>NUCLEOTIDE SEQUENCE [LARGE SCALE GENOMIC DNA]</scope>
    <source>
        <strain evidence="8">MMS-10A-171</strain>
    </source>
</reference>
<keyword evidence="3" id="KW-0349">Heme</keyword>
<sequence>MTLEEDAVGTSQKTLFEELGGAEKIRDLVEKFYDIMDSDPKAAGIRAMHAADLTEAREKLFMFLTGWSGGPSLYIERYGHPMLRRRHMPFAIGESERDQWMFCMVRAMHEIKMEEPMVLRLAQALWSVADFMRNSDTHLGV</sequence>
<dbReference type="GO" id="GO:0019825">
    <property type="term" value="F:oxygen binding"/>
    <property type="evidence" value="ECO:0007669"/>
    <property type="project" value="InterPro"/>
</dbReference>
<accession>A0A0B7IZ46</accession>
<dbReference type="Pfam" id="PF01152">
    <property type="entry name" value="Bac_globin"/>
    <property type="match status" value="1"/>
</dbReference>
<evidence type="ECO:0000313" key="7">
    <source>
        <dbReference type="EMBL" id="CEN55776.1"/>
    </source>
</evidence>
<comment type="cofactor">
    <cofactor evidence="1">
        <name>heme</name>
        <dbReference type="ChEBI" id="CHEBI:30413"/>
    </cofactor>
</comment>
<dbReference type="GO" id="GO:0020037">
    <property type="term" value="F:heme binding"/>
    <property type="evidence" value="ECO:0007669"/>
    <property type="project" value="InterPro"/>
</dbReference>
<dbReference type="PANTHER" id="PTHR47366">
    <property type="entry name" value="TWO-ON-TWO HEMOGLOBIN-3"/>
    <property type="match status" value="1"/>
</dbReference>
<evidence type="ECO:0000256" key="6">
    <source>
        <dbReference type="ARBA" id="ARBA00034496"/>
    </source>
</evidence>
<keyword evidence="8" id="KW-1185">Reference proteome</keyword>
<keyword evidence="4" id="KW-0479">Metal-binding</keyword>
<keyword evidence="5" id="KW-0408">Iron</keyword>
<evidence type="ECO:0000313" key="8">
    <source>
        <dbReference type="Proteomes" id="UP000056322"/>
    </source>
</evidence>
<evidence type="ECO:0000256" key="1">
    <source>
        <dbReference type="ARBA" id="ARBA00001971"/>
    </source>
</evidence>
<dbReference type="KEGG" id="mbac:BN1209_0733"/>